<comment type="subcellular location">
    <subcellularLocation>
        <location evidence="1">Secreted</location>
    </subcellularLocation>
</comment>
<dbReference type="Pfam" id="PF00232">
    <property type="entry name" value="Glyco_hydro_1"/>
    <property type="match status" value="2"/>
</dbReference>
<dbReference type="InterPro" id="IPR001360">
    <property type="entry name" value="Glyco_hydro_1"/>
</dbReference>
<comment type="caution">
    <text evidence="9">The sequence shown here is derived from an EMBL/GenBank/DDBJ whole genome shotgun (WGS) entry which is preliminary data.</text>
</comment>
<dbReference type="PROSITE" id="PS00131">
    <property type="entry name" value="CARBOXYPEPT_SER_SER"/>
    <property type="match status" value="1"/>
</dbReference>
<keyword evidence="4" id="KW-0964">Secreted</keyword>
<dbReference type="AlphaFoldDB" id="A0A2K3P6G9"/>
<dbReference type="SUPFAM" id="SSF51445">
    <property type="entry name" value="(Trans)glycosidases"/>
    <property type="match status" value="1"/>
</dbReference>
<keyword evidence="6" id="KW-0326">Glycosidase</keyword>
<dbReference type="GO" id="GO:0004185">
    <property type="term" value="F:serine-type carboxypeptidase activity"/>
    <property type="evidence" value="ECO:0007669"/>
    <property type="project" value="InterPro"/>
</dbReference>
<feature type="non-terminal residue" evidence="9">
    <location>
        <position position="1"/>
    </location>
</feature>
<comment type="similarity">
    <text evidence="3 7">Belongs to the glycosyl hydrolase 1 family.</text>
</comment>
<dbReference type="PANTHER" id="PTHR10353:SF209">
    <property type="entry name" value="GALACTOLIPID GALACTOSYLTRANSFERASE SFR2, CHLOROPLASTIC"/>
    <property type="match status" value="1"/>
</dbReference>
<dbReference type="PRINTS" id="PR00724">
    <property type="entry name" value="CRBOXYPTASEC"/>
</dbReference>
<dbReference type="InterPro" id="IPR029058">
    <property type="entry name" value="AB_hydrolase_fold"/>
</dbReference>
<feature type="compositionally biased region" description="Polar residues" evidence="8">
    <location>
        <begin position="52"/>
        <end position="62"/>
    </location>
</feature>
<dbReference type="InterPro" id="IPR018202">
    <property type="entry name" value="Ser_caboxypep_ser_AS"/>
</dbReference>
<feature type="region of interest" description="Disordered" evidence="8">
    <location>
        <begin position="48"/>
        <end position="67"/>
    </location>
</feature>
<evidence type="ECO:0000256" key="6">
    <source>
        <dbReference type="ARBA" id="ARBA00023295"/>
    </source>
</evidence>
<dbReference type="Gene3D" id="3.20.20.80">
    <property type="entry name" value="Glycosidases"/>
    <property type="match status" value="1"/>
</dbReference>
<dbReference type="EMBL" id="ASHM01004124">
    <property type="protein sequence ID" value="PNY10860.1"/>
    <property type="molecule type" value="Genomic_DNA"/>
</dbReference>
<evidence type="ECO:0000256" key="8">
    <source>
        <dbReference type="SAM" id="MobiDB-lite"/>
    </source>
</evidence>
<dbReference type="SUPFAM" id="SSF53474">
    <property type="entry name" value="alpha/beta-Hydrolases"/>
    <property type="match status" value="1"/>
</dbReference>
<evidence type="ECO:0000313" key="10">
    <source>
        <dbReference type="Proteomes" id="UP000236291"/>
    </source>
</evidence>
<keyword evidence="5" id="KW-0378">Hydrolase</keyword>
<sequence length="673" mass="76250">EGEDGFFFGLATAPAHVEDKLDDAWIQFAEQESVVGSEQKVDALMGSATADGGSQQAVSSPQHARKGNKKSLKVAMEAMIRGFEKYMEVDEHEGEEEIIPNVTAWHNVPHPYHRLMWLNRICHFVSTCVTAACTREERLRFWSDPDIELKLAKDTGVTVFRMGIDWSRIMPKEPVNGLKESVNYAALERYKWIINRVRSYGMKVMLTLFHHSLPPWAGDYGGWKLEKTVDYFMDFTRLVVDSVSDLVDYWITFNEPHVFCMLTYCSGTWPGGHPDMLEAATATLPTGVFQQAMHWIAVSHLKAYDYIHELSNSSNPLIGVAHHVSFMRPYGLFDIAAVSLANSLSLFPFIDEISKKLDFIGVNYYGQEVVSGAGLKLVENDEYSESGRGVYPDGLYRMLLQFHERYKHLNMPFIIAENGIADETDLIRRPYLLEHLLAVYAAMNEGVSVLGYLFWTISDNWEWADGYGPKFGLVAVDRANNLARIPRPSYHLFSKVVNSGKVTREDREKAWNELQRAAEEKKTRPFYRAVDKNGLMLAGYITVNEKHGRALFYWFFEAQSEPSNKPLLLWLNGGPGCSSIGFGAAVEIGPLLVNKNGQGLLFNTHSWNQEANLLFVESPIGVGFSYTNTSSDLTILEDHFVAEDTYNFLVNWLQRFPQFKSRDFFIAGESYAG</sequence>
<evidence type="ECO:0000313" key="9">
    <source>
        <dbReference type="EMBL" id="PNY10860.1"/>
    </source>
</evidence>
<dbReference type="Pfam" id="PF00450">
    <property type="entry name" value="Peptidase_S10"/>
    <property type="match status" value="1"/>
</dbReference>
<dbReference type="InterPro" id="IPR017853">
    <property type="entry name" value="GH"/>
</dbReference>
<name>A0A2K3P6G9_TRIPR</name>
<dbReference type="GO" id="GO:0005576">
    <property type="term" value="C:extracellular region"/>
    <property type="evidence" value="ECO:0007669"/>
    <property type="project" value="UniProtKB-SubCell"/>
</dbReference>
<dbReference type="GO" id="GO:0008422">
    <property type="term" value="F:beta-glucosidase activity"/>
    <property type="evidence" value="ECO:0007669"/>
    <property type="project" value="TreeGrafter"/>
</dbReference>
<dbReference type="Gene3D" id="3.40.50.1820">
    <property type="entry name" value="alpha/beta hydrolase"/>
    <property type="match status" value="1"/>
</dbReference>
<reference evidence="9 10" key="1">
    <citation type="journal article" date="2014" name="Am. J. Bot.">
        <title>Genome assembly and annotation for red clover (Trifolium pratense; Fabaceae).</title>
        <authorList>
            <person name="Istvanek J."/>
            <person name="Jaros M."/>
            <person name="Krenek A."/>
            <person name="Repkova J."/>
        </authorList>
    </citation>
    <scope>NUCLEOTIDE SEQUENCE [LARGE SCALE GENOMIC DNA]</scope>
    <source>
        <strain evidence="10">cv. Tatra</strain>
        <tissue evidence="9">Young leaves</tissue>
    </source>
</reference>
<organism evidence="9 10">
    <name type="scientific">Trifolium pratense</name>
    <name type="common">Red clover</name>
    <dbReference type="NCBI Taxonomy" id="57577"/>
    <lineage>
        <taxon>Eukaryota</taxon>
        <taxon>Viridiplantae</taxon>
        <taxon>Streptophyta</taxon>
        <taxon>Embryophyta</taxon>
        <taxon>Tracheophyta</taxon>
        <taxon>Spermatophyta</taxon>
        <taxon>Magnoliopsida</taxon>
        <taxon>eudicotyledons</taxon>
        <taxon>Gunneridae</taxon>
        <taxon>Pentapetalae</taxon>
        <taxon>rosids</taxon>
        <taxon>fabids</taxon>
        <taxon>Fabales</taxon>
        <taxon>Fabaceae</taxon>
        <taxon>Papilionoideae</taxon>
        <taxon>50 kb inversion clade</taxon>
        <taxon>NPAAA clade</taxon>
        <taxon>Hologalegina</taxon>
        <taxon>IRL clade</taxon>
        <taxon>Trifolieae</taxon>
        <taxon>Trifolium</taxon>
    </lineage>
</organism>
<reference evidence="9 10" key="2">
    <citation type="journal article" date="2017" name="Front. Plant Sci.">
        <title>Gene Classification and Mining of Molecular Markers Useful in Red Clover (Trifolium pratense) Breeding.</title>
        <authorList>
            <person name="Istvanek J."/>
            <person name="Dluhosova J."/>
            <person name="Dluhos P."/>
            <person name="Patkova L."/>
            <person name="Nedelnik J."/>
            <person name="Repkova J."/>
        </authorList>
    </citation>
    <scope>NUCLEOTIDE SEQUENCE [LARGE SCALE GENOMIC DNA]</scope>
    <source>
        <strain evidence="10">cv. Tatra</strain>
        <tissue evidence="9">Young leaves</tissue>
    </source>
</reference>
<protein>
    <submittedName>
        <fullName evidence="9">Beta-glucosidase-like chloroplastic-like</fullName>
    </submittedName>
</protein>
<evidence type="ECO:0000256" key="7">
    <source>
        <dbReference type="RuleBase" id="RU003690"/>
    </source>
</evidence>
<evidence type="ECO:0000256" key="3">
    <source>
        <dbReference type="ARBA" id="ARBA00010838"/>
    </source>
</evidence>
<evidence type="ECO:0000256" key="5">
    <source>
        <dbReference type="ARBA" id="ARBA00022801"/>
    </source>
</evidence>
<proteinExistence type="inferred from homology"/>
<evidence type="ECO:0000256" key="4">
    <source>
        <dbReference type="ARBA" id="ARBA00022525"/>
    </source>
</evidence>
<dbReference type="GO" id="GO:0006508">
    <property type="term" value="P:proteolysis"/>
    <property type="evidence" value="ECO:0007669"/>
    <property type="project" value="InterPro"/>
</dbReference>
<dbReference type="InterPro" id="IPR001563">
    <property type="entry name" value="Peptidase_S10"/>
</dbReference>
<dbReference type="Proteomes" id="UP000236291">
    <property type="component" value="Unassembled WGS sequence"/>
</dbReference>
<evidence type="ECO:0000256" key="1">
    <source>
        <dbReference type="ARBA" id="ARBA00004613"/>
    </source>
</evidence>
<dbReference type="STRING" id="57577.A0A2K3P6G9"/>
<dbReference type="PANTHER" id="PTHR10353">
    <property type="entry name" value="GLYCOSYL HYDROLASE"/>
    <property type="match status" value="1"/>
</dbReference>
<gene>
    <name evidence="9" type="ORF">L195_g007451</name>
</gene>
<dbReference type="GO" id="GO:0005975">
    <property type="term" value="P:carbohydrate metabolic process"/>
    <property type="evidence" value="ECO:0007669"/>
    <property type="project" value="InterPro"/>
</dbReference>
<accession>A0A2K3P6G9</accession>
<evidence type="ECO:0000256" key="2">
    <source>
        <dbReference type="ARBA" id="ARBA00009431"/>
    </source>
</evidence>
<comment type="similarity">
    <text evidence="2">Belongs to the peptidase S10 family.</text>
</comment>